<sequence length="514" mass="58042">MSTDSIQGLGLYSCSMSGSPPAMEHQDASSESGGPSSVAISTWADSRNIPRSSMSTPNILSAEYDPFASYNPAVSAPFTTDIYTTSQTAEIPILPASPLPSSNTSHRSSLSSVPPSEWRFFHIRLPPHNHTSFVSGANTYPGTLETSYYDQSPWAQKVEYTSTDLPPFSALQIPAYDRRSESQDRSLSQDLRRPSVVARTRGPRKLTTKEDANFQCRVKGCGKLFGRSYNYKAHMETHDADREYPFPCTVDNCTKKFVRKTDLQRHNQSVHMKQRNHKCDYCSRFFARKDTLRRHMEDGCSKRFDIETVDFRPQNYAIDNNPLNQLKLVLPPHQEQMGRNPSYLQNSHYSPPLHNGGSTHAHDAMISPLTSVSLQGLRISRDMTASRFRYSTILVRGGGTLGSNRDEKYTMGIKNLRGVRGLFHIIFIFITHDVANITIRKAFYCSMIQRFGSGFISHYLITHELFQKKTDVHTHPYKPVRCQHEPALSVSYRITAQPVTHAHHYTKCASGSYP</sequence>
<gene>
    <name evidence="4" type="ORF">EYC84_009676</name>
</gene>
<dbReference type="SUPFAM" id="SSF57667">
    <property type="entry name" value="beta-beta-alpha zinc fingers"/>
    <property type="match status" value="2"/>
</dbReference>
<feature type="domain" description="C2H2-type" evidence="3">
    <location>
        <begin position="214"/>
        <end position="243"/>
    </location>
</feature>
<dbReference type="GO" id="GO:0008270">
    <property type="term" value="F:zinc ion binding"/>
    <property type="evidence" value="ECO:0007669"/>
    <property type="project" value="UniProtKB-KW"/>
</dbReference>
<evidence type="ECO:0000313" key="5">
    <source>
        <dbReference type="Proteomes" id="UP000322873"/>
    </source>
</evidence>
<dbReference type="Gene3D" id="3.30.160.60">
    <property type="entry name" value="Classic Zinc Finger"/>
    <property type="match status" value="2"/>
</dbReference>
<dbReference type="InterPro" id="IPR050457">
    <property type="entry name" value="ZnFinger_BTB_dom_contain"/>
</dbReference>
<keyword evidence="1" id="KW-0479">Metal-binding</keyword>
<evidence type="ECO:0000313" key="4">
    <source>
        <dbReference type="EMBL" id="KAA8565860.1"/>
    </source>
</evidence>
<feature type="domain" description="C2H2-type" evidence="3">
    <location>
        <begin position="246"/>
        <end position="276"/>
    </location>
</feature>
<feature type="region of interest" description="Disordered" evidence="2">
    <location>
        <begin position="1"/>
        <end position="40"/>
    </location>
</feature>
<dbReference type="Proteomes" id="UP000322873">
    <property type="component" value="Unassembled WGS sequence"/>
</dbReference>
<dbReference type="PROSITE" id="PS50157">
    <property type="entry name" value="ZINC_FINGER_C2H2_2"/>
    <property type="match status" value="3"/>
</dbReference>
<proteinExistence type="predicted"/>
<dbReference type="FunFam" id="3.30.160.60:FF:002724">
    <property type="entry name" value="Similar to transcription factor Zn, C2H2"/>
    <property type="match status" value="1"/>
</dbReference>
<keyword evidence="1" id="KW-0862">Zinc</keyword>
<organism evidence="4 5">
    <name type="scientific">Monilinia fructicola</name>
    <name type="common">Brown rot fungus</name>
    <name type="synonym">Ciboria fructicola</name>
    <dbReference type="NCBI Taxonomy" id="38448"/>
    <lineage>
        <taxon>Eukaryota</taxon>
        <taxon>Fungi</taxon>
        <taxon>Dikarya</taxon>
        <taxon>Ascomycota</taxon>
        <taxon>Pezizomycotina</taxon>
        <taxon>Leotiomycetes</taxon>
        <taxon>Helotiales</taxon>
        <taxon>Sclerotiniaceae</taxon>
        <taxon>Monilinia</taxon>
    </lineage>
</organism>
<evidence type="ECO:0000256" key="1">
    <source>
        <dbReference type="PROSITE-ProRule" id="PRU00042"/>
    </source>
</evidence>
<dbReference type="PANTHER" id="PTHR46105">
    <property type="entry name" value="AGAP004733-PA"/>
    <property type="match status" value="1"/>
</dbReference>
<dbReference type="GO" id="GO:0000981">
    <property type="term" value="F:DNA-binding transcription factor activity, RNA polymerase II-specific"/>
    <property type="evidence" value="ECO:0007669"/>
    <property type="project" value="TreeGrafter"/>
</dbReference>
<dbReference type="EMBL" id="VICG01000013">
    <property type="protein sequence ID" value="KAA8565860.1"/>
    <property type="molecule type" value="Genomic_DNA"/>
</dbReference>
<feature type="compositionally biased region" description="Polar residues" evidence="2">
    <location>
        <begin position="29"/>
        <end position="40"/>
    </location>
</feature>
<feature type="region of interest" description="Disordered" evidence="2">
    <location>
        <begin position="172"/>
        <end position="204"/>
    </location>
</feature>
<comment type="caution">
    <text evidence="4">The sequence shown here is derived from an EMBL/GenBank/DDBJ whole genome shotgun (WGS) entry which is preliminary data.</text>
</comment>
<dbReference type="InterPro" id="IPR013087">
    <property type="entry name" value="Znf_C2H2_type"/>
</dbReference>
<keyword evidence="1" id="KW-0863">Zinc-finger</keyword>
<reference evidence="4 5" key="1">
    <citation type="submission" date="2019-06" db="EMBL/GenBank/DDBJ databases">
        <title>Genome Sequence of the Brown Rot Fungal Pathogen Monilinia fructicola.</title>
        <authorList>
            <person name="De Miccolis Angelini R.M."/>
            <person name="Landi L."/>
            <person name="Abate D."/>
            <person name="Pollastro S."/>
            <person name="Romanazzi G."/>
            <person name="Faretra F."/>
        </authorList>
    </citation>
    <scope>NUCLEOTIDE SEQUENCE [LARGE SCALE GENOMIC DNA]</scope>
    <source>
        <strain evidence="4 5">Mfrc123</strain>
    </source>
</reference>
<evidence type="ECO:0000256" key="2">
    <source>
        <dbReference type="SAM" id="MobiDB-lite"/>
    </source>
</evidence>
<dbReference type="AlphaFoldDB" id="A0A5M9JB89"/>
<dbReference type="PROSITE" id="PS00028">
    <property type="entry name" value="ZINC_FINGER_C2H2_1"/>
    <property type="match status" value="2"/>
</dbReference>
<dbReference type="InterPro" id="IPR036236">
    <property type="entry name" value="Znf_C2H2_sf"/>
</dbReference>
<dbReference type="SMART" id="SM00355">
    <property type="entry name" value="ZnF_C2H2"/>
    <property type="match status" value="3"/>
</dbReference>
<dbReference type="PANTHER" id="PTHR46105:SF28">
    <property type="entry name" value="ZINC FINGER PROTEIN 37-LIKE"/>
    <property type="match status" value="1"/>
</dbReference>
<keyword evidence="5" id="KW-1185">Reference proteome</keyword>
<dbReference type="FunFam" id="3.30.160.60:FF:002654">
    <property type="entry name" value="Related to epithelial zinc-finger ezf protein"/>
    <property type="match status" value="1"/>
</dbReference>
<dbReference type="VEuPathDB" id="FungiDB:MFRU_006g03830"/>
<dbReference type="Pfam" id="PF00096">
    <property type="entry name" value="zf-C2H2"/>
    <property type="match status" value="3"/>
</dbReference>
<feature type="domain" description="C2H2-type" evidence="3">
    <location>
        <begin position="277"/>
        <end position="304"/>
    </location>
</feature>
<evidence type="ECO:0000259" key="3">
    <source>
        <dbReference type="PROSITE" id="PS50157"/>
    </source>
</evidence>
<dbReference type="GO" id="GO:0000978">
    <property type="term" value="F:RNA polymerase II cis-regulatory region sequence-specific DNA binding"/>
    <property type="evidence" value="ECO:0007669"/>
    <property type="project" value="TreeGrafter"/>
</dbReference>
<accession>A0A5M9JB89</accession>
<name>A0A5M9JB89_MONFR</name>
<protein>
    <recommendedName>
        <fullName evidence="3">C2H2-type domain-containing protein</fullName>
    </recommendedName>
</protein>